<evidence type="ECO:0000256" key="8">
    <source>
        <dbReference type="ARBA" id="ARBA00048212"/>
    </source>
</evidence>
<gene>
    <name evidence="13" type="ORF">FNJ87_00570</name>
</gene>
<protein>
    <recommendedName>
        <fullName evidence="6">branched-chain-amino-acid transaminase</fullName>
        <ecNumber evidence="6">2.6.1.42</ecNumber>
    </recommendedName>
</protein>
<dbReference type="InterPro" id="IPR043131">
    <property type="entry name" value="BCAT-like_N"/>
</dbReference>
<evidence type="ECO:0000256" key="3">
    <source>
        <dbReference type="ARBA" id="ARBA00004931"/>
    </source>
</evidence>
<comment type="catalytic activity">
    <reaction evidence="8">
        <text>L-valine + 2-oxoglutarate = 3-methyl-2-oxobutanoate + L-glutamate</text>
        <dbReference type="Rhea" id="RHEA:24813"/>
        <dbReference type="ChEBI" id="CHEBI:11851"/>
        <dbReference type="ChEBI" id="CHEBI:16810"/>
        <dbReference type="ChEBI" id="CHEBI:29985"/>
        <dbReference type="ChEBI" id="CHEBI:57762"/>
        <dbReference type="EC" id="2.6.1.42"/>
    </reaction>
</comment>
<comment type="pathway">
    <text evidence="2">Amino-acid biosynthesis; L-isoleucine biosynthesis; L-isoleucine from 2-oxobutanoate: step 4/4.</text>
</comment>
<dbReference type="Gene3D" id="3.20.10.10">
    <property type="entry name" value="D-amino Acid Aminotransferase, subunit A, domain 2"/>
    <property type="match status" value="1"/>
</dbReference>
<evidence type="ECO:0000256" key="1">
    <source>
        <dbReference type="ARBA" id="ARBA00001933"/>
    </source>
</evidence>
<dbReference type="GO" id="GO:0008483">
    <property type="term" value="F:transaminase activity"/>
    <property type="evidence" value="ECO:0007669"/>
    <property type="project" value="UniProtKB-KW"/>
</dbReference>
<sequence length="278" mass="32008">MVNIDGELKSSNYATIAYDNRGTFYGDGIFETIRCFNGKPLLYEAHYFRLMSGMRILRMDIPDTFTPEFIEESIIDLLNQNNLSLGHARIRFTVWRKSGGFYAPIENGVHYSIQSSQLEGNYQNNTTRIAELFKDHYVLSGLLSTIKSTNKIVNVLAGRYALDNDYQELFLVNEKKMITEGISGNVFVRTGNVVKTPPILDGCLNGLMREQVIQQLKRMLNYEIVEETLSPFELQRADEIFTTNVIKGIQSIDKYRKKEFNKDLATELLEIFNDKFFN</sequence>
<dbReference type="EMBL" id="JADKYU010000026">
    <property type="protein sequence ID" value="MBF4982895.1"/>
    <property type="molecule type" value="Genomic_DNA"/>
</dbReference>
<evidence type="ECO:0000256" key="2">
    <source>
        <dbReference type="ARBA" id="ARBA00004824"/>
    </source>
</evidence>
<evidence type="ECO:0000256" key="5">
    <source>
        <dbReference type="ARBA" id="ARBA00009320"/>
    </source>
</evidence>
<dbReference type="Pfam" id="PF01063">
    <property type="entry name" value="Aminotran_4"/>
    <property type="match status" value="1"/>
</dbReference>
<proteinExistence type="inferred from homology"/>
<dbReference type="PROSITE" id="PS00770">
    <property type="entry name" value="AA_TRANSFER_CLASS_4"/>
    <property type="match status" value="1"/>
</dbReference>
<comment type="pathway">
    <text evidence="4">Amino-acid biosynthesis; L-leucine biosynthesis; L-leucine from 3-methyl-2-oxobutanoate: step 4/4.</text>
</comment>
<keyword evidence="13" id="KW-0808">Transferase</keyword>
<comment type="cofactor">
    <cofactor evidence="1 12">
        <name>pyridoxal 5'-phosphate</name>
        <dbReference type="ChEBI" id="CHEBI:597326"/>
    </cofactor>
</comment>
<dbReference type="InterPro" id="IPR043132">
    <property type="entry name" value="BCAT-like_C"/>
</dbReference>
<dbReference type="InterPro" id="IPR036038">
    <property type="entry name" value="Aminotransferase-like"/>
</dbReference>
<dbReference type="InterPro" id="IPR050571">
    <property type="entry name" value="Class-IV_PLP-Dep_Aminotrnsfr"/>
</dbReference>
<dbReference type="InterPro" id="IPR001544">
    <property type="entry name" value="Aminotrans_IV"/>
</dbReference>
<dbReference type="SUPFAM" id="SSF56752">
    <property type="entry name" value="D-aminoacid aminotransferase-like PLP-dependent enzymes"/>
    <property type="match status" value="1"/>
</dbReference>
<evidence type="ECO:0000313" key="13">
    <source>
        <dbReference type="EMBL" id="MBF4982895.1"/>
    </source>
</evidence>
<dbReference type="PANTHER" id="PTHR42743">
    <property type="entry name" value="AMINO-ACID AMINOTRANSFERASE"/>
    <property type="match status" value="1"/>
</dbReference>
<evidence type="ECO:0000313" key="14">
    <source>
        <dbReference type="Proteomes" id="UP001194729"/>
    </source>
</evidence>
<evidence type="ECO:0000256" key="6">
    <source>
        <dbReference type="ARBA" id="ARBA00013053"/>
    </source>
</evidence>
<comment type="catalytic activity">
    <reaction evidence="10">
        <text>L-leucine + 2-oxoglutarate = 4-methyl-2-oxopentanoate + L-glutamate</text>
        <dbReference type="Rhea" id="RHEA:18321"/>
        <dbReference type="ChEBI" id="CHEBI:16810"/>
        <dbReference type="ChEBI" id="CHEBI:17865"/>
        <dbReference type="ChEBI" id="CHEBI:29985"/>
        <dbReference type="ChEBI" id="CHEBI:57427"/>
        <dbReference type="EC" id="2.6.1.42"/>
    </reaction>
</comment>
<dbReference type="Proteomes" id="UP001194729">
    <property type="component" value="Unassembled WGS sequence"/>
</dbReference>
<accession>A0ABS0A0K1</accession>
<reference evidence="13 14" key="1">
    <citation type="submission" date="2020-11" db="EMBL/GenBank/DDBJ databases">
        <title>P. mediterranea TC4 genome.</title>
        <authorList>
            <person name="Molmeret M."/>
        </authorList>
    </citation>
    <scope>NUCLEOTIDE SEQUENCE [LARGE SCALE GENOMIC DNA]</scope>
    <source>
        <strain evidence="13 14">TC4</strain>
    </source>
</reference>
<dbReference type="PANTHER" id="PTHR42743:SF11">
    <property type="entry name" value="AMINODEOXYCHORISMATE LYASE"/>
    <property type="match status" value="1"/>
</dbReference>
<evidence type="ECO:0000256" key="11">
    <source>
        <dbReference type="RuleBase" id="RU004106"/>
    </source>
</evidence>
<evidence type="ECO:0000256" key="9">
    <source>
        <dbReference type="ARBA" id="ARBA00048798"/>
    </source>
</evidence>
<evidence type="ECO:0000256" key="10">
    <source>
        <dbReference type="ARBA" id="ARBA00049229"/>
    </source>
</evidence>
<evidence type="ECO:0000256" key="12">
    <source>
        <dbReference type="RuleBase" id="RU004516"/>
    </source>
</evidence>
<dbReference type="Gene3D" id="3.30.470.10">
    <property type="match status" value="1"/>
</dbReference>
<evidence type="ECO:0000256" key="7">
    <source>
        <dbReference type="ARBA" id="ARBA00022898"/>
    </source>
</evidence>
<name>A0ABS0A0K1_9FLAO</name>
<dbReference type="CDD" id="cd00449">
    <property type="entry name" value="PLPDE_IV"/>
    <property type="match status" value="1"/>
</dbReference>
<comment type="caution">
    <text evidence="13">The sequence shown here is derived from an EMBL/GenBank/DDBJ whole genome shotgun (WGS) entry which is preliminary data.</text>
</comment>
<evidence type="ECO:0000256" key="4">
    <source>
        <dbReference type="ARBA" id="ARBA00005072"/>
    </source>
</evidence>
<keyword evidence="7 12" id="KW-0663">Pyridoxal phosphate</keyword>
<comment type="similarity">
    <text evidence="5 11">Belongs to the class-IV pyridoxal-phosphate-dependent aminotransferase family.</text>
</comment>
<dbReference type="InterPro" id="IPR018300">
    <property type="entry name" value="Aminotrans_IV_CS"/>
</dbReference>
<organism evidence="13 14">
    <name type="scientific">Nonlabens mediterrranea</name>
    <dbReference type="NCBI Taxonomy" id="1419947"/>
    <lineage>
        <taxon>Bacteria</taxon>
        <taxon>Pseudomonadati</taxon>
        <taxon>Bacteroidota</taxon>
        <taxon>Flavobacteriia</taxon>
        <taxon>Flavobacteriales</taxon>
        <taxon>Flavobacteriaceae</taxon>
        <taxon>Nonlabens</taxon>
    </lineage>
</organism>
<comment type="pathway">
    <text evidence="3">Amino-acid biosynthesis; L-valine biosynthesis; L-valine from pyruvate: step 4/4.</text>
</comment>
<comment type="catalytic activity">
    <reaction evidence="9">
        <text>L-isoleucine + 2-oxoglutarate = (S)-3-methyl-2-oxopentanoate + L-glutamate</text>
        <dbReference type="Rhea" id="RHEA:24801"/>
        <dbReference type="ChEBI" id="CHEBI:16810"/>
        <dbReference type="ChEBI" id="CHEBI:29985"/>
        <dbReference type="ChEBI" id="CHEBI:35146"/>
        <dbReference type="ChEBI" id="CHEBI:58045"/>
        <dbReference type="EC" id="2.6.1.42"/>
    </reaction>
</comment>
<keyword evidence="14" id="KW-1185">Reference proteome</keyword>
<dbReference type="EC" id="2.6.1.42" evidence="6"/>
<keyword evidence="13" id="KW-0032">Aminotransferase</keyword>